<proteinExistence type="inferred from homology"/>
<dbReference type="GO" id="GO:0016747">
    <property type="term" value="F:acyltransferase activity, transferring groups other than amino-acyl groups"/>
    <property type="evidence" value="ECO:0007669"/>
    <property type="project" value="InterPro"/>
</dbReference>
<dbReference type="PANTHER" id="PTHR11877:SF46">
    <property type="entry name" value="TYPE III POLYKETIDE SYNTHASE A"/>
    <property type="match status" value="1"/>
</dbReference>
<evidence type="ECO:0000259" key="3">
    <source>
        <dbReference type="Pfam" id="PF02797"/>
    </source>
</evidence>
<dbReference type="KEGG" id="sbf:JCM31447_01560"/>
<dbReference type="GO" id="GO:0030639">
    <property type="term" value="P:polyketide biosynthetic process"/>
    <property type="evidence" value="ECO:0007669"/>
    <property type="project" value="TreeGrafter"/>
</dbReference>
<gene>
    <name evidence="4" type="ORF">JCM31447_01560</name>
</gene>
<dbReference type="OrthoDB" id="5288464at2"/>
<organism evidence="4 5">
    <name type="scientific">Fluviispira sanaruensis</name>
    <dbReference type="NCBI Taxonomy" id="2493639"/>
    <lineage>
        <taxon>Bacteria</taxon>
        <taxon>Pseudomonadati</taxon>
        <taxon>Bdellovibrionota</taxon>
        <taxon>Oligoflexia</taxon>
        <taxon>Silvanigrellales</taxon>
        <taxon>Silvanigrellaceae</taxon>
        <taxon>Fluviispira</taxon>
    </lineage>
</organism>
<dbReference type="InterPro" id="IPR012328">
    <property type="entry name" value="Chalcone/stilbene_synt_C"/>
</dbReference>
<keyword evidence="2" id="KW-0808">Transferase</keyword>
<feature type="domain" description="Chalcone/stilbene synthase C-terminal" evidence="3">
    <location>
        <begin position="254"/>
        <end position="394"/>
    </location>
</feature>
<dbReference type="Gene3D" id="3.40.47.10">
    <property type="match status" value="1"/>
</dbReference>
<comment type="similarity">
    <text evidence="1">Belongs to the thiolase-like superfamily. Chalcone/stilbene synthases family.</text>
</comment>
<evidence type="ECO:0000313" key="4">
    <source>
        <dbReference type="EMBL" id="BBH51739.1"/>
    </source>
</evidence>
<name>A0A4P2VKE8_FLUSA</name>
<reference evidence="4 5" key="1">
    <citation type="submission" date="2018-12" db="EMBL/GenBank/DDBJ databases">
        <title>Rubrispira sanarue gen. nov., sp., nov., a member of the order Silvanigrellales, isolated from a brackish lake in Hamamatsu Japan.</title>
        <authorList>
            <person name="Maejima Y."/>
            <person name="Iino T."/>
            <person name="Muraguchi Y."/>
            <person name="Fukuda K."/>
            <person name="Nojiri H."/>
            <person name="Ohkuma M."/>
            <person name="Moriuchi R."/>
            <person name="Dohra H."/>
            <person name="Kimbara K."/>
            <person name="Shintani M."/>
        </authorList>
    </citation>
    <scope>NUCLEOTIDE SEQUENCE [LARGE SCALE GENOMIC DNA]</scope>
    <source>
        <strain evidence="4 5">RF1110005</strain>
    </source>
</reference>
<dbReference type="PANTHER" id="PTHR11877">
    <property type="entry name" value="HYDROXYMETHYLGLUTARYL-COA SYNTHASE"/>
    <property type="match status" value="1"/>
</dbReference>
<evidence type="ECO:0000256" key="2">
    <source>
        <dbReference type="ARBA" id="ARBA00022679"/>
    </source>
</evidence>
<dbReference type="RefSeq" id="WP_130605574.1">
    <property type="nucleotide sequence ID" value="NZ_AP019368.1"/>
</dbReference>
<dbReference type="Proteomes" id="UP000291236">
    <property type="component" value="Chromosome"/>
</dbReference>
<dbReference type="SUPFAM" id="SSF53901">
    <property type="entry name" value="Thiolase-like"/>
    <property type="match status" value="2"/>
</dbReference>
<evidence type="ECO:0000256" key="1">
    <source>
        <dbReference type="ARBA" id="ARBA00005531"/>
    </source>
</evidence>
<keyword evidence="5" id="KW-1185">Reference proteome</keyword>
<accession>A0A4P2VKE8</accession>
<dbReference type="InterPro" id="IPR011141">
    <property type="entry name" value="Polyketide_synthase_type-III"/>
</dbReference>
<protein>
    <submittedName>
        <fullName evidence="4">Putative naringenin-chalcone synthase</fullName>
    </submittedName>
</protein>
<evidence type="ECO:0000313" key="5">
    <source>
        <dbReference type="Proteomes" id="UP000291236"/>
    </source>
</evidence>
<dbReference type="AlphaFoldDB" id="A0A4P2VKE8"/>
<sequence length="395" mass="45621">MRFILYDFHIIRPQYESIQGDALNWIAQAHAFSKYKENLAQGRRKNIDEYYELIQKIVLRFACKPEKISKRGSDISDFLHTNWDAMEIFNLNKSASGVLMHQRMQFFEYKIQNILQILYRDIYHAPQNLIHVTCTGYISPSAPQKLVAERGWGSFCQVTHAYHMGCYASLPAIRMGKGFLQNEERFLTHLNEKVKKKVDIIHNELCTLHFNPAAHDPEQIVVQSLFADGHIKYSICEYNDYTAIDMQNAFELIAEQEILYAESFDAMTWRLSDFGFQMTISRKVPSIIAENIEVFLYNLFEKAGLNFREEKERAIFAIHPGGPKIIEYIRDILNLSAEQIKYSQAILFEYGNMSSATLPHIWEQISQTKEAIGMLVVSLAFGPGLTMSGSIMRVI</sequence>
<dbReference type="EMBL" id="AP019368">
    <property type="protein sequence ID" value="BBH51739.1"/>
    <property type="molecule type" value="Genomic_DNA"/>
</dbReference>
<dbReference type="InterPro" id="IPR016039">
    <property type="entry name" value="Thiolase-like"/>
</dbReference>
<dbReference type="Pfam" id="PF02797">
    <property type="entry name" value="Chal_sti_synt_C"/>
    <property type="match status" value="1"/>
</dbReference>